<feature type="compositionally biased region" description="Low complexity" evidence="1">
    <location>
        <begin position="29"/>
        <end position="43"/>
    </location>
</feature>
<organism evidence="3 4">
    <name type="scientific">Marinobacter nanhaiticus D15-8W</name>
    <dbReference type="NCBI Taxonomy" id="626887"/>
    <lineage>
        <taxon>Bacteria</taxon>
        <taxon>Pseudomonadati</taxon>
        <taxon>Pseudomonadota</taxon>
        <taxon>Gammaproteobacteria</taxon>
        <taxon>Pseudomonadales</taxon>
        <taxon>Marinobacteraceae</taxon>
        <taxon>Marinobacter</taxon>
    </lineage>
</organism>
<dbReference type="OrthoDB" id="6365038at2"/>
<feature type="region of interest" description="Disordered" evidence="1">
    <location>
        <begin position="29"/>
        <end position="48"/>
    </location>
</feature>
<evidence type="ECO:0000256" key="1">
    <source>
        <dbReference type="SAM" id="MobiDB-lite"/>
    </source>
</evidence>
<dbReference type="PATRIC" id="fig|626887.3.peg.3425"/>
<gene>
    <name evidence="3" type="ORF">J057_17140</name>
</gene>
<dbReference type="HOGENOM" id="CLU_096023_2_0_6"/>
<sequence length="208" mass="23650">MLSELLLLMVIGVLGYGAHRLWSNRQGSAQASPASAPTPTNATIEDVRPGGMIQLPPHGEDMEERDVQITSRHVYRQDGFNWYELEGQSGSGTVWLDVEHDDELETSVTLQRLSLDDAGLTAEGLTNIKPGATVRWQRTTFRFVERGRAQFLKNGEAQQAESLEFWDFEGDDERHDLAVERWDQEYRVYITQRINPARIRIYSLGDNT</sequence>
<comment type="caution">
    <text evidence="3">The sequence shown here is derived from an EMBL/GenBank/DDBJ whole genome shotgun (WGS) entry which is preliminary data.</text>
</comment>
<accession>N6VZ46</accession>
<proteinExistence type="predicted"/>
<dbReference type="RefSeq" id="WP_004581369.1">
    <property type="nucleotide sequence ID" value="NZ_AP028878.1"/>
</dbReference>
<dbReference type="eggNOG" id="ENOG5030QYM">
    <property type="taxonomic scope" value="Bacteria"/>
</dbReference>
<feature type="domain" description="DUF4178" evidence="2">
    <location>
        <begin position="64"/>
        <end position="196"/>
    </location>
</feature>
<dbReference type="AlphaFoldDB" id="N6VZ46"/>
<keyword evidence="4" id="KW-1185">Reference proteome</keyword>
<name>N6VZ46_9GAMM</name>
<reference evidence="3 4" key="1">
    <citation type="journal article" date="2013" name="Genome Announc.">
        <title>Genome Sequence of the Polycyclic Aromatic Hydrocarbon-Degrading Bacterium Strain Marinobacter nanhaiticus D15-8WT.</title>
        <authorList>
            <person name="Cui Z."/>
            <person name="Gao W."/>
            <person name="Li Q."/>
            <person name="Xu G."/>
            <person name="Zheng L."/>
        </authorList>
    </citation>
    <scope>NUCLEOTIDE SEQUENCE [LARGE SCALE GENOMIC DNA]</scope>
    <source>
        <strain evidence="3 4">D15-8W</strain>
    </source>
</reference>
<dbReference type="STRING" id="626887.J057_17140"/>
<dbReference type="Proteomes" id="UP000013165">
    <property type="component" value="Unassembled WGS sequence"/>
</dbReference>
<evidence type="ECO:0000259" key="2">
    <source>
        <dbReference type="Pfam" id="PF13785"/>
    </source>
</evidence>
<dbReference type="EMBL" id="APLQ01000014">
    <property type="protein sequence ID" value="ENO13144.1"/>
    <property type="molecule type" value="Genomic_DNA"/>
</dbReference>
<evidence type="ECO:0000313" key="3">
    <source>
        <dbReference type="EMBL" id="ENO13144.1"/>
    </source>
</evidence>
<dbReference type="InterPro" id="IPR025235">
    <property type="entry name" value="DUF4178"/>
</dbReference>
<protein>
    <submittedName>
        <fullName evidence="3">DUF4178 domain-containing protein</fullName>
    </submittedName>
</protein>
<dbReference type="Pfam" id="PF13785">
    <property type="entry name" value="DUF4178"/>
    <property type="match status" value="1"/>
</dbReference>
<evidence type="ECO:0000313" key="4">
    <source>
        <dbReference type="Proteomes" id="UP000013165"/>
    </source>
</evidence>